<feature type="region of interest" description="Disordered" evidence="1">
    <location>
        <begin position="654"/>
        <end position="683"/>
    </location>
</feature>
<dbReference type="EC" id="3.1.-.-" evidence="3"/>
<feature type="transmembrane region" description="Helical" evidence="2">
    <location>
        <begin position="824"/>
        <end position="847"/>
    </location>
</feature>
<protein>
    <submittedName>
        <fullName evidence="3">Putative deoxyribonuclease RhsA</fullName>
        <ecNumber evidence="3">3.1.-.-</ecNumber>
    </submittedName>
</protein>
<sequence>MNTTIDRHTPTLTVTDSRGLAVRQLTYYRGNISASAQPRMNIQTYDAAGRLVASRDPRLQQTPAARANLLMIYSLSGAALSSDSVDAGWRLGLPGEAQQALENWDGRGSHQRSEYDAQLRPVARYESLSGEPARTVERLSYANNTAEFAARNQCGQLLRHDDPAGTLLFNQQALTGEVISQTRRFLPDEQAADWPLDIAARDTLLEPDKRYTTLQRYSPVGEWIVQTDAGEHQQRRFVDCAGQLKGIALTLKGKPSQPLLTATQYNAEGQLLSQTAGNGVVTTATFEASTGRLTRLSAAAPGKGVLQDLSYEYDPVGNISRLQDHTQAVRFFANQRVVPENTYTYDSLYQLISATGQEAVGASIRPGLPDLISPIDPSLLLNYTEEYEYDAGGNFTELRHRREGNNYTRTMRVAQGSNRALPGETDGPTPEFERQFDANGNLQTLVPGAQPMVWDGRNQLQKLTTVNRADTASDSEYYRYDSGGARVRKVSSAQARAVSHQRQVRYLSGLEIRTLDASEELQVISVALGRGSVRCLHWVTGKPAEIEADQTRYSLDDHLGSCSLELDKTAAVISHEGYYPYGGTAWWAARSKVEADYKTIRYSGKEQDDSGLVYYGLRYLAPWLGRWINPDPLGAVDGLNFYRMVRNNPIGFTDETGGAPANSQASTSSQFTSIQMPTPPPSPTGSVAPVFFGPHLPANPQDNPPPMPGFWHSLNEMHGMNELQGWRDWAGYLAGPKTWGGRIKEAVLWSVSTRLGMAVFPAATSTPVSPLIFATLGAAATAFATNELHPNPAFSPPGTWPEAVDGQPPPFEVTQAINQIHSRYVAIAAFVGAVGGPVLGTIFSGYLEEFRDAKARAEKKAEAADLLSNLDAEILRQQMLPAGTLPESAQGILLKQIGLLEKLGGISVRTVGMLESVRALGPHYGIGNGAATPGSSPALSRQSSNASSQSRIPRLIPRNSHHGSSTSLSSRGSVYV</sequence>
<dbReference type="AlphaFoldDB" id="A0A6L5BPA8"/>
<reference evidence="3 4" key="1">
    <citation type="submission" date="2019-12" db="EMBL/GenBank/DDBJ databases">
        <title>Endophytic bacteria associated with Panax ginseng seedlings.</title>
        <authorList>
            <person name="Park J.M."/>
            <person name="Shin R."/>
            <person name="Jo S.H."/>
        </authorList>
    </citation>
    <scope>NUCLEOTIDE SEQUENCE [LARGE SCALE GENOMIC DNA]</scope>
    <source>
        <strain evidence="3 4">PgKB32</strain>
    </source>
</reference>
<proteinExistence type="predicted"/>
<keyword evidence="2" id="KW-0472">Membrane</keyword>
<dbReference type="InterPro" id="IPR022385">
    <property type="entry name" value="Rhs_assc_core"/>
</dbReference>
<dbReference type="PANTHER" id="PTHR32305">
    <property type="match status" value="1"/>
</dbReference>
<evidence type="ECO:0000313" key="4">
    <source>
        <dbReference type="Proteomes" id="UP000475265"/>
    </source>
</evidence>
<gene>
    <name evidence="3" type="ORF">FX983_04982</name>
</gene>
<dbReference type="Gene3D" id="2.180.10.10">
    <property type="entry name" value="RHS repeat-associated core"/>
    <property type="match status" value="1"/>
</dbReference>
<comment type="caution">
    <text evidence="3">The sequence shown here is derived from an EMBL/GenBank/DDBJ whole genome shotgun (WGS) entry which is preliminary data.</text>
</comment>
<keyword evidence="2" id="KW-1133">Transmembrane helix</keyword>
<feature type="compositionally biased region" description="Polar residues" evidence="1">
    <location>
        <begin position="661"/>
        <end position="676"/>
    </location>
</feature>
<dbReference type="Proteomes" id="UP000475265">
    <property type="component" value="Unassembled WGS sequence"/>
</dbReference>
<name>A0A6L5BPA8_9PSED</name>
<dbReference type="RefSeq" id="WP_163912496.1">
    <property type="nucleotide sequence ID" value="NZ_JAAAXX010000002.1"/>
</dbReference>
<keyword evidence="2" id="KW-0812">Transmembrane</keyword>
<keyword evidence="3" id="KW-0378">Hydrolase</keyword>
<feature type="compositionally biased region" description="Low complexity" evidence="1">
    <location>
        <begin position="935"/>
        <end position="951"/>
    </location>
</feature>
<dbReference type="InterPro" id="IPR050708">
    <property type="entry name" value="T6SS_VgrG/RHS"/>
</dbReference>
<dbReference type="PANTHER" id="PTHR32305:SF15">
    <property type="entry name" value="PROTEIN RHSA-RELATED"/>
    <property type="match status" value="1"/>
</dbReference>
<evidence type="ECO:0000256" key="1">
    <source>
        <dbReference type="SAM" id="MobiDB-lite"/>
    </source>
</evidence>
<feature type="compositionally biased region" description="Low complexity" evidence="1">
    <location>
        <begin position="962"/>
        <end position="976"/>
    </location>
</feature>
<accession>A0A6L5BPA8</accession>
<dbReference type="GO" id="GO:0016787">
    <property type="term" value="F:hydrolase activity"/>
    <property type="evidence" value="ECO:0007669"/>
    <property type="project" value="UniProtKB-KW"/>
</dbReference>
<evidence type="ECO:0000256" key="2">
    <source>
        <dbReference type="SAM" id="Phobius"/>
    </source>
</evidence>
<dbReference type="NCBIfam" id="TIGR03696">
    <property type="entry name" value="Rhs_assc_core"/>
    <property type="match status" value="1"/>
</dbReference>
<feature type="region of interest" description="Disordered" evidence="1">
    <location>
        <begin position="931"/>
        <end position="976"/>
    </location>
</feature>
<evidence type="ECO:0000313" key="3">
    <source>
        <dbReference type="EMBL" id="KAF2390521.1"/>
    </source>
</evidence>
<organism evidence="3 4">
    <name type="scientific">Pseudomonas frederiksbergensis</name>
    <dbReference type="NCBI Taxonomy" id="104087"/>
    <lineage>
        <taxon>Bacteria</taxon>
        <taxon>Pseudomonadati</taxon>
        <taxon>Pseudomonadota</taxon>
        <taxon>Gammaproteobacteria</taxon>
        <taxon>Pseudomonadales</taxon>
        <taxon>Pseudomonadaceae</taxon>
        <taxon>Pseudomonas</taxon>
    </lineage>
</organism>
<dbReference type="EMBL" id="JAAAXX010000002">
    <property type="protein sequence ID" value="KAF2390521.1"/>
    <property type="molecule type" value="Genomic_DNA"/>
</dbReference>